<evidence type="ECO:0000256" key="1">
    <source>
        <dbReference type="SAM" id="MobiDB-lite"/>
    </source>
</evidence>
<name>A0ABD3CKQ9_9LAMI</name>
<gene>
    <name evidence="2" type="ORF">CASFOL_026429</name>
</gene>
<dbReference type="AlphaFoldDB" id="A0ABD3CKQ9"/>
<dbReference type="Proteomes" id="UP001632038">
    <property type="component" value="Unassembled WGS sequence"/>
</dbReference>
<protein>
    <submittedName>
        <fullName evidence="2">Uncharacterized protein</fullName>
    </submittedName>
</protein>
<organism evidence="2 3">
    <name type="scientific">Castilleja foliolosa</name>
    <dbReference type="NCBI Taxonomy" id="1961234"/>
    <lineage>
        <taxon>Eukaryota</taxon>
        <taxon>Viridiplantae</taxon>
        <taxon>Streptophyta</taxon>
        <taxon>Embryophyta</taxon>
        <taxon>Tracheophyta</taxon>
        <taxon>Spermatophyta</taxon>
        <taxon>Magnoliopsida</taxon>
        <taxon>eudicotyledons</taxon>
        <taxon>Gunneridae</taxon>
        <taxon>Pentapetalae</taxon>
        <taxon>asterids</taxon>
        <taxon>lamiids</taxon>
        <taxon>Lamiales</taxon>
        <taxon>Orobanchaceae</taxon>
        <taxon>Pedicularideae</taxon>
        <taxon>Castillejinae</taxon>
        <taxon>Castilleja</taxon>
    </lineage>
</organism>
<evidence type="ECO:0000313" key="2">
    <source>
        <dbReference type="EMBL" id="KAL3629207.1"/>
    </source>
</evidence>
<comment type="caution">
    <text evidence="2">The sequence shown here is derived from an EMBL/GenBank/DDBJ whole genome shotgun (WGS) entry which is preliminary data.</text>
</comment>
<dbReference type="PANTHER" id="PTHR33264">
    <property type="entry name" value="EXPRESSED PROTEIN"/>
    <property type="match status" value="1"/>
</dbReference>
<feature type="region of interest" description="Disordered" evidence="1">
    <location>
        <begin position="84"/>
        <end position="107"/>
    </location>
</feature>
<dbReference type="EMBL" id="JAVIJP010000034">
    <property type="protein sequence ID" value="KAL3629207.1"/>
    <property type="molecule type" value="Genomic_DNA"/>
</dbReference>
<keyword evidence="3" id="KW-1185">Reference proteome</keyword>
<dbReference type="PANTHER" id="PTHR33264:SF6">
    <property type="entry name" value="OS01G0638800 PROTEIN"/>
    <property type="match status" value="1"/>
</dbReference>
<proteinExistence type="predicted"/>
<evidence type="ECO:0000313" key="3">
    <source>
        <dbReference type="Proteomes" id="UP001632038"/>
    </source>
</evidence>
<reference evidence="3" key="1">
    <citation type="journal article" date="2024" name="IScience">
        <title>Strigolactones Initiate the Formation of Haustorium-like Structures in Castilleja.</title>
        <authorList>
            <person name="Buerger M."/>
            <person name="Peterson D."/>
            <person name="Chory J."/>
        </authorList>
    </citation>
    <scope>NUCLEOTIDE SEQUENCE [LARGE SCALE GENOMIC DNA]</scope>
</reference>
<sequence>MDDRDPPPATLSTSIGEHCCHPVEEDGGDTVACNGKSCRSCTAGVIADCVAVCCCPCGVVNILTLAFLKLPLAVARRSIGGWRKKSKQDKVEEKSGGDGSLGEGRAEDGTSEIVSAAEAGDGVCGPAATGGGGLGNDDFGAEDVWLELHEVEQMGFGRVSFSGVDFHEGAIK</sequence>
<accession>A0ABD3CKQ9</accession>